<evidence type="ECO:0000313" key="3">
    <source>
        <dbReference type="EMBL" id="EAY13788.1"/>
    </source>
</evidence>
<reference evidence="3" key="2">
    <citation type="journal article" date="2007" name="Science">
        <title>Draft genome sequence of the sexually transmitted pathogen Trichomonas vaginalis.</title>
        <authorList>
            <person name="Carlton J.M."/>
            <person name="Hirt R.P."/>
            <person name="Silva J.C."/>
            <person name="Delcher A.L."/>
            <person name="Schatz M."/>
            <person name="Zhao Q."/>
            <person name="Wortman J.R."/>
            <person name="Bidwell S.L."/>
            <person name="Alsmark U.C.M."/>
            <person name="Besteiro S."/>
            <person name="Sicheritz-Ponten T."/>
            <person name="Noel C.J."/>
            <person name="Dacks J.B."/>
            <person name="Foster P.G."/>
            <person name="Simillion C."/>
            <person name="Van de Peer Y."/>
            <person name="Miranda-Saavedra D."/>
            <person name="Barton G.J."/>
            <person name="Westrop G.D."/>
            <person name="Mueller S."/>
            <person name="Dessi D."/>
            <person name="Fiori P.L."/>
            <person name="Ren Q."/>
            <person name="Paulsen I."/>
            <person name="Zhang H."/>
            <person name="Bastida-Corcuera F.D."/>
            <person name="Simoes-Barbosa A."/>
            <person name="Brown M.T."/>
            <person name="Hayes R.D."/>
            <person name="Mukherjee M."/>
            <person name="Okumura C.Y."/>
            <person name="Schneider R."/>
            <person name="Smith A.J."/>
            <person name="Vanacova S."/>
            <person name="Villalvazo M."/>
            <person name="Haas B.J."/>
            <person name="Pertea M."/>
            <person name="Feldblyum T.V."/>
            <person name="Utterback T.R."/>
            <person name="Shu C.L."/>
            <person name="Osoegawa K."/>
            <person name="de Jong P.J."/>
            <person name="Hrdy I."/>
            <person name="Horvathova L."/>
            <person name="Zubacova Z."/>
            <person name="Dolezal P."/>
            <person name="Malik S.B."/>
            <person name="Logsdon J.M. Jr."/>
            <person name="Henze K."/>
            <person name="Gupta A."/>
            <person name="Wang C.C."/>
            <person name="Dunne R.L."/>
            <person name="Upcroft J.A."/>
            <person name="Upcroft P."/>
            <person name="White O."/>
            <person name="Salzberg S.L."/>
            <person name="Tang P."/>
            <person name="Chiu C.-H."/>
            <person name="Lee Y.-S."/>
            <person name="Embley T.M."/>
            <person name="Coombs G.H."/>
            <person name="Mottram J.C."/>
            <person name="Tachezy J."/>
            <person name="Fraser-Liggett C.M."/>
            <person name="Johnson P.J."/>
        </authorList>
    </citation>
    <scope>NUCLEOTIDE SEQUENCE [LARGE SCALE GENOMIC DNA]</scope>
    <source>
        <strain evidence="3">G3</strain>
    </source>
</reference>
<evidence type="ECO:0000313" key="4">
    <source>
        <dbReference type="Proteomes" id="UP000001542"/>
    </source>
</evidence>
<gene>
    <name evidence="3" type="ORF">TVAG_468040</name>
</gene>
<dbReference type="InParanoid" id="A2E0P3"/>
<dbReference type="KEGG" id="tva:4771773"/>
<name>A2E0P3_TRIV3</name>
<keyword evidence="4" id="KW-1185">Reference proteome</keyword>
<keyword evidence="2" id="KW-1133">Transmembrane helix</keyword>
<evidence type="ECO:0000256" key="2">
    <source>
        <dbReference type="SAM" id="Phobius"/>
    </source>
</evidence>
<reference evidence="3" key="1">
    <citation type="submission" date="2006-10" db="EMBL/GenBank/DDBJ databases">
        <authorList>
            <person name="Amadeo P."/>
            <person name="Zhao Q."/>
            <person name="Wortman J."/>
            <person name="Fraser-Liggett C."/>
            <person name="Carlton J."/>
        </authorList>
    </citation>
    <scope>NUCLEOTIDE SEQUENCE</scope>
    <source>
        <strain evidence="3">G3</strain>
    </source>
</reference>
<accession>A2E0P3</accession>
<sequence>MLFSLFFLVESQELNNPEPDYWTGWSPSPSWGPTHVPKQTWPTNEAPWPPTRSKKPTSTVEPHSNKLGTVAIILITLGAVIFVAVIVVLVLYAFGIIGHKNKKIRALSLKV</sequence>
<keyword evidence="2" id="KW-0472">Membrane</keyword>
<dbReference type="AlphaFoldDB" id="A2E0P3"/>
<dbReference type="RefSeq" id="XP_001326011.1">
    <property type="nucleotide sequence ID" value="XM_001325976.1"/>
</dbReference>
<protein>
    <submittedName>
        <fullName evidence="3">Uncharacterized protein</fullName>
    </submittedName>
</protein>
<feature type="transmembrane region" description="Helical" evidence="2">
    <location>
        <begin position="70"/>
        <end position="95"/>
    </location>
</feature>
<dbReference type="Proteomes" id="UP000001542">
    <property type="component" value="Unassembled WGS sequence"/>
</dbReference>
<proteinExistence type="predicted"/>
<organism evidence="3 4">
    <name type="scientific">Trichomonas vaginalis (strain ATCC PRA-98 / G3)</name>
    <dbReference type="NCBI Taxonomy" id="412133"/>
    <lineage>
        <taxon>Eukaryota</taxon>
        <taxon>Metamonada</taxon>
        <taxon>Parabasalia</taxon>
        <taxon>Trichomonadida</taxon>
        <taxon>Trichomonadidae</taxon>
        <taxon>Trichomonas</taxon>
    </lineage>
</organism>
<dbReference type="EMBL" id="DS113280">
    <property type="protein sequence ID" value="EAY13788.1"/>
    <property type="molecule type" value="Genomic_DNA"/>
</dbReference>
<dbReference type="VEuPathDB" id="TrichDB:TVAGG3_0073770"/>
<keyword evidence="2" id="KW-0812">Transmembrane</keyword>
<evidence type="ECO:0000256" key="1">
    <source>
        <dbReference type="SAM" id="MobiDB-lite"/>
    </source>
</evidence>
<feature type="region of interest" description="Disordered" evidence="1">
    <location>
        <begin position="33"/>
        <end position="63"/>
    </location>
</feature>
<dbReference type="VEuPathDB" id="TrichDB:TVAG_468040"/>